<dbReference type="Gene3D" id="3.40.50.300">
    <property type="entry name" value="P-loop containing nucleotide triphosphate hydrolases"/>
    <property type="match status" value="1"/>
</dbReference>
<keyword evidence="1" id="KW-0418">Kinase</keyword>
<evidence type="ECO:0000313" key="2">
    <source>
        <dbReference type="Proteomes" id="UP000190102"/>
    </source>
</evidence>
<evidence type="ECO:0000313" key="1">
    <source>
        <dbReference type="EMBL" id="SJZ35269.1"/>
    </source>
</evidence>
<dbReference type="Pfam" id="PF13189">
    <property type="entry name" value="Cytidylate_kin2"/>
    <property type="match status" value="1"/>
</dbReference>
<dbReference type="OrthoDB" id="9781180at2"/>
<dbReference type="RefSeq" id="WP_078788497.1">
    <property type="nucleotide sequence ID" value="NZ_FUWR01000001.1"/>
</dbReference>
<reference evidence="2" key="1">
    <citation type="submission" date="2017-02" db="EMBL/GenBank/DDBJ databases">
        <authorList>
            <person name="Varghese N."/>
            <person name="Submissions S."/>
        </authorList>
    </citation>
    <scope>NUCLEOTIDE SEQUENCE [LARGE SCALE GENOMIC DNA]</scope>
    <source>
        <strain evidence="2">ATCC BAA-34</strain>
    </source>
</reference>
<dbReference type="STRING" id="115783.SAMN02745119_00183"/>
<dbReference type="AlphaFoldDB" id="A0A1T4JYS6"/>
<dbReference type="EMBL" id="FUWR01000001">
    <property type="protein sequence ID" value="SJZ35269.1"/>
    <property type="molecule type" value="Genomic_DNA"/>
</dbReference>
<dbReference type="Proteomes" id="UP000190102">
    <property type="component" value="Unassembled WGS sequence"/>
</dbReference>
<keyword evidence="1" id="KW-0808">Transferase</keyword>
<protein>
    <submittedName>
        <fullName evidence="1">Cytidylate kinase-like family protein</fullName>
    </submittedName>
</protein>
<accession>A0A1T4JYS6</accession>
<sequence length="233" mass="27253">MSESKLIPSIDNRLGALLEVARRQNALRPEEEQQKPTITISREFGCEAYPMAELLRQQLEKRTKESWTLMDKALLDEVAKHHSLSDQVLQNIGDKNRFLDDFLSTFSNRWKSDKDYYRLLSRQIIALAEQGNVILVGRGAPIVTRNMKNCFHFRIYASEKFKITSIAKRLGLDEGEARTLVERRQKERDRFIRDFLDRDPYDLSVYHLAFNNDRNDAAKMALTIMEYLLQPQV</sequence>
<proteinExistence type="predicted"/>
<keyword evidence="2" id="KW-1185">Reference proteome</keyword>
<dbReference type="InterPro" id="IPR027417">
    <property type="entry name" value="P-loop_NTPase"/>
</dbReference>
<dbReference type="GO" id="GO:0016301">
    <property type="term" value="F:kinase activity"/>
    <property type="evidence" value="ECO:0007669"/>
    <property type="project" value="UniProtKB-KW"/>
</dbReference>
<organism evidence="1 2">
    <name type="scientific">Trichlorobacter thiogenes</name>
    <dbReference type="NCBI Taxonomy" id="115783"/>
    <lineage>
        <taxon>Bacteria</taxon>
        <taxon>Pseudomonadati</taxon>
        <taxon>Thermodesulfobacteriota</taxon>
        <taxon>Desulfuromonadia</taxon>
        <taxon>Geobacterales</taxon>
        <taxon>Geobacteraceae</taxon>
        <taxon>Trichlorobacter</taxon>
    </lineage>
</organism>
<gene>
    <name evidence="1" type="ORF">SAMN02745119_00183</name>
</gene>
<name>A0A1T4JYS6_9BACT</name>